<proteinExistence type="predicted"/>
<dbReference type="OrthoDB" id="5817226at2"/>
<dbReference type="InterPro" id="IPR053713">
    <property type="entry name" value="Bact_OM_Channel_sf"/>
</dbReference>
<comment type="caution">
    <text evidence="3">The sequence shown here is derived from an EMBL/GenBank/DDBJ whole genome shotgun (WGS) entry which is preliminary data.</text>
</comment>
<dbReference type="PANTHER" id="PTHR38105:SF5">
    <property type="entry name" value="OUTER MEMBRANE PROTEIN"/>
    <property type="match status" value="1"/>
</dbReference>
<keyword evidence="1 2" id="KW-0732">Signal</keyword>
<dbReference type="SUPFAM" id="SSF56935">
    <property type="entry name" value="Porins"/>
    <property type="match status" value="1"/>
</dbReference>
<gene>
    <name evidence="3" type="ORF">EV690_2797</name>
</gene>
<dbReference type="PANTHER" id="PTHR38105">
    <property type="entry name" value="OUTER MEMBRANE PROTEIN-RELATED-RELATED"/>
    <property type="match status" value="1"/>
</dbReference>
<protein>
    <submittedName>
        <fullName evidence="3">Oligogalacturonate-specific porin</fullName>
    </submittedName>
</protein>
<sequence>MQKLKFIAIVALGLSTFSHAYATTLSYDHEYEDVSGQHTDEFSIAHKFGFGLKASATVEFEPHEKSNGDAGDIFNDDRWSETKVGLGYPLQINSTWALIPGISLARKHDEYKYKPYLKAKVSLSKDWELSTRYRYEITHYTTDKKTKKNNRFDIGTSYKINALTLGYTFTYYHANKDLFDNKKTDYENEVTAEYKLTKKWSPYIELKNEAVSSKTDQRQTEYKIGFKYKL</sequence>
<keyword evidence="4" id="KW-1185">Reference proteome</keyword>
<dbReference type="Pfam" id="PF06178">
    <property type="entry name" value="KdgM"/>
    <property type="match status" value="1"/>
</dbReference>
<feature type="chain" id="PRO_5020706409" evidence="2">
    <location>
        <begin position="23"/>
        <end position="230"/>
    </location>
</feature>
<evidence type="ECO:0000313" key="4">
    <source>
        <dbReference type="Proteomes" id="UP000295565"/>
    </source>
</evidence>
<accession>A0A4R1J934</accession>
<name>A0A4R1J934_9GAMM</name>
<reference evidence="3 4" key="1">
    <citation type="submission" date="2019-03" db="EMBL/GenBank/DDBJ databases">
        <title>Genomic Encyclopedia of Type Strains, Phase IV (KMG-IV): sequencing the most valuable type-strain genomes for metagenomic binning, comparative biology and taxonomic classification.</title>
        <authorList>
            <person name="Goeker M."/>
        </authorList>
    </citation>
    <scope>NUCLEOTIDE SEQUENCE [LARGE SCALE GENOMIC DNA]</scope>
    <source>
        <strain evidence="3 4">DSM 18577</strain>
    </source>
</reference>
<organism evidence="3 4">
    <name type="scientific">Celerinatantimonas diazotrophica</name>
    <dbReference type="NCBI Taxonomy" id="412034"/>
    <lineage>
        <taxon>Bacteria</taxon>
        <taxon>Pseudomonadati</taxon>
        <taxon>Pseudomonadota</taxon>
        <taxon>Gammaproteobacteria</taxon>
        <taxon>Celerinatantimonadaceae</taxon>
        <taxon>Celerinatantimonas</taxon>
    </lineage>
</organism>
<dbReference type="GO" id="GO:0009279">
    <property type="term" value="C:cell outer membrane"/>
    <property type="evidence" value="ECO:0007669"/>
    <property type="project" value="TreeGrafter"/>
</dbReference>
<evidence type="ECO:0000313" key="3">
    <source>
        <dbReference type="EMBL" id="TCK47102.1"/>
    </source>
</evidence>
<dbReference type="Proteomes" id="UP000295565">
    <property type="component" value="Unassembled WGS sequence"/>
</dbReference>
<dbReference type="Gene3D" id="2.40.160.40">
    <property type="entry name" value="monomeric porin ompg"/>
    <property type="match status" value="1"/>
</dbReference>
<dbReference type="InterPro" id="IPR009331">
    <property type="entry name" value="Oligogalacturonate-sp_porin"/>
</dbReference>
<evidence type="ECO:0000256" key="2">
    <source>
        <dbReference type="SAM" id="SignalP"/>
    </source>
</evidence>
<dbReference type="RefSeq" id="WP_131913566.1">
    <property type="nucleotide sequence ID" value="NZ_OU594967.1"/>
</dbReference>
<dbReference type="EMBL" id="SMGD01000015">
    <property type="protein sequence ID" value="TCK47102.1"/>
    <property type="molecule type" value="Genomic_DNA"/>
</dbReference>
<dbReference type="GO" id="GO:0015288">
    <property type="term" value="F:porin activity"/>
    <property type="evidence" value="ECO:0007669"/>
    <property type="project" value="TreeGrafter"/>
</dbReference>
<dbReference type="AlphaFoldDB" id="A0A4R1J934"/>
<dbReference type="GO" id="GO:0015772">
    <property type="term" value="P:oligosaccharide transport"/>
    <property type="evidence" value="ECO:0007669"/>
    <property type="project" value="TreeGrafter"/>
</dbReference>
<feature type="signal peptide" evidence="2">
    <location>
        <begin position="1"/>
        <end position="22"/>
    </location>
</feature>
<evidence type="ECO:0000256" key="1">
    <source>
        <dbReference type="ARBA" id="ARBA00022729"/>
    </source>
</evidence>